<dbReference type="GO" id="GO:0032259">
    <property type="term" value="P:methylation"/>
    <property type="evidence" value="ECO:0007669"/>
    <property type="project" value="UniProtKB-KW"/>
</dbReference>
<dbReference type="InterPro" id="IPR013216">
    <property type="entry name" value="Methyltransf_11"/>
</dbReference>
<dbReference type="CDD" id="cd02440">
    <property type="entry name" value="AdoMet_MTases"/>
    <property type="match status" value="1"/>
</dbReference>
<reference evidence="2" key="1">
    <citation type="submission" date="2021-10" db="EMBL/GenBank/DDBJ databases">
        <title>The diversity and Nitrogen Metabolism of Culturable Nitrate-Utilizing Bacteria Within the Oxygen Minimum Zone of the Changjiang (Yangtze River)Estuary.</title>
        <authorList>
            <person name="Zhang D."/>
            <person name="Zheng J."/>
            <person name="Liu S."/>
            <person name="He W."/>
        </authorList>
    </citation>
    <scope>NUCLEOTIDE SEQUENCE</scope>
    <source>
        <strain evidence="2">FXH-223</strain>
    </source>
</reference>
<keyword evidence="3" id="KW-1185">Reference proteome</keyword>
<keyword evidence="2" id="KW-0808">Transferase</keyword>
<dbReference type="GO" id="GO:0008757">
    <property type="term" value="F:S-adenosylmethionine-dependent methyltransferase activity"/>
    <property type="evidence" value="ECO:0007669"/>
    <property type="project" value="InterPro"/>
</dbReference>
<dbReference type="SUPFAM" id="SSF53335">
    <property type="entry name" value="S-adenosyl-L-methionine-dependent methyltransferases"/>
    <property type="match status" value="1"/>
</dbReference>
<comment type="caution">
    <text evidence="2">The sequence shown here is derived from an EMBL/GenBank/DDBJ whole genome shotgun (WGS) entry which is preliminary data.</text>
</comment>
<keyword evidence="2" id="KW-0489">Methyltransferase</keyword>
<name>A0A9Q3YR11_9GAMM</name>
<organism evidence="2 3">
    <name type="scientific">Alloalcanivorax marinus</name>
    <dbReference type="NCBI Taxonomy" id="1177169"/>
    <lineage>
        <taxon>Bacteria</taxon>
        <taxon>Pseudomonadati</taxon>
        <taxon>Pseudomonadota</taxon>
        <taxon>Gammaproteobacteria</taxon>
        <taxon>Oceanospirillales</taxon>
        <taxon>Alcanivoracaceae</taxon>
        <taxon>Alloalcanivorax</taxon>
    </lineage>
</organism>
<dbReference type="AlphaFoldDB" id="A0A9Q3YR11"/>
<evidence type="ECO:0000313" key="3">
    <source>
        <dbReference type="Proteomes" id="UP001108027"/>
    </source>
</evidence>
<dbReference type="RefSeq" id="WP_228235009.1">
    <property type="nucleotide sequence ID" value="NZ_ARXL01000009.1"/>
</dbReference>
<evidence type="ECO:0000313" key="2">
    <source>
        <dbReference type="EMBL" id="MCC4310365.1"/>
    </source>
</evidence>
<dbReference type="EMBL" id="JAJGNA010000036">
    <property type="protein sequence ID" value="MCC4310365.1"/>
    <property type="molecule type" value="Genomic_DNA"/>
</dbReference>
<evidence type="ECO:0000259" key="1">
    <source>
        <dbReference type="Pfam" id="PF08241"/>
    </source>
</evidence>
<gene>
    <name evidence="2" type="ORF">LL252_17500</name>
</gene>
<accession>A0A9Q3YR11</accession>
<sequence length="279" mass="31150">MQLPPLSRAPFQRQPEDMVRRFDHWLESEAGQAVLAAERAMLADWLPKLVGQRALEISGGRGRDLLAGIRLPWRCSVTPVHCADEPDDDRSVGAGAAGAERPPVRVKACPQALPVAKNSVDVVLLHHGLEFQDNPHRVLREAASCVAPGGTIAVVGFHPLSVMGLARWLRGGASRPGWSGRYFRPYRVSDWLHVLGFEVEGLAGGFYNLPLADRGRARLRWLEWLGGKLWWRFGGVYLLVARKRAAMMRPLAPQRAFSRQRPTVVSVPVARWRQERNTE</sequence>
<dbReference type="InterPro" id="IPR029063">
    <property type="entry name" value="SAM-dependent_MTases_sf"/>
</dbReference>
<protein>
    <submittedName>
        <fullName evidence="2">Class I SAM-dependent methyltransferase</fullName>
    </submittedName>
</protein>
<dbReference type="Proteomes" id="UP001108027">
    <property type="component" value="Unassembled WGS sequence"/>
</dbReference>
<feature type="domain" description="Methyltransferase type 11" evidence="1">
    <location>
        <begin position="106"/>
        <end position="153"/>
    </location>
</feature>
<proteinExistence type="predicted"/>
<dbReference type="Gene3D" id="3.40.50.150">
    <property type="entry name" value="Vaccinia Virus protein VP39"/>
    <property type="match status" value="1"/>
</dbReference>
<dbReference type="Pfam" id="PF08241">
    <property type="entry name" value="Methyltransf_11"/>
    <property type="match status" value="1"/>
</dbReference>